<dbReference type="Proteomes" id="UP000314294">
    <property type="component" value="Unassembled WGS sequence"/>
</dbReference>
<reference evidence="1 2" key="1">
    <citation type="submission" date="2019-03" db="EMBL/GenBank/DDBJ databases">
        <title>First draft genome of Liparis tanakae, snailfish: a comprehensive survey of snailfish specific genes.</title>
        <authorList>
            <person name="Kim W."/>
            <person name="Song I."/>
            <person name="Jeong J.-H."/>
            <person name="Kim D."/>
            <person name="Kim S."/>
            <person name="Ryu S."/>
            <person name="Song J.Y."/>
            <person name="Lee S.K."/>
        </authorList>
    </citation>
    <scope>NUCLEOTIDE SEQUENCE [LARGE SCALE GENOMIC DNA]</scope>
    <source>
        <tissue evidence="1">Muscle</tissue>
    </source>
</reference>
<gene>
    <name evidence="1" type="ORF">EYF80_004999</name>
</gene>
<evidence type="ECO:0000313" key="2">
    <source>
        <dbReference type="Proteomes" id="UP000314294"/>
    </source>
</evidence>
<keyword evidence="2" id="KW-1185">Reference proteome</keyword>
<protein>
    <submittedName>
        <fullName evidence="1">Uncharacterized protein</fullName>
    </submittedName>
</protein>
<dbReference type="AlphaFoldDB" id="A0A4Z2J4Y5"/>
<evidence type="ECO:0000313" key="1">
    <source>
        <dbReference type="EMBL" id="TNN84954.1"/>
    </source>
</evidence>
<proteinExistence type="predicted"/>
<dbReference type="EMBL" id="SRLO01000024">
    <property type="protein sequence ID" value="TNN84954.1"/>
    <property type="molecule type" value="Genomic_DNA"/>
</dbReference>
<accession>A0A4Z2J4Y5</accession>
<sequence length="76" mass="8353">METQRTQSLLSTPLLDLHGLGGCRFWCNRTPGPGSTGTTSVTLEQAHKDTSGWTMACKPIRGKEQRGVLSRRRAEP</sequence>
<organism evidence="1 2">
    <name type="scientific">Liparis tanakae</name>
    <name type="common">Tanaka's snailfish</name>
    <dbReference type="NCBI Taxonomy" id="230148"/>
    <lineage>
        <taxon>Eukaryota</taxon>
        <taxon>Metazoa</taxon>
        <taxon>Chordata</taxon>
        <taxon>Craniata</taxon>
        <taxon>Vertebrata</taxon>
        <taxon>Euteleostomi</taxon>
        <taxon>Actinopterygii</taxon>
        <taxon>Neopterygii</taxon>
        <taxon>Teleostei</taxon>
        <taxon>Neoteleostei</taxon>
        <taxon>Acanthomorphata</taxon>
        <taxon>Eupercaria</taxon>
        <taxon>Perciformes</taxon>
        <taxon>Cottioidei</taxon>
        <taxon>Cottales</taxon>
        <taxon>Liparidae</taxon>
        <taxon>Liparis</taxon>
    </lineage>
</organism>
<comment type="caution">
    <text evidence="1">The sequence shown here is derived from an EMBL/GenBank/DDBJ whole genome shotgun (WGS) entry which is preliminary data.</text>
</comment>
<name>A0A4Z2J4Y5_9TELE</name>